<proteinExistence type="predicted"/>
<dbReference type="InterPro" id="IPR036396">
    <property type="entry name" value="Cyt_P450_sf"/>
</dbReference>
<accession>A0A7R9ILF0</accession>
<dbReference type="GO" id="GO:0016705">
    <property type="term" value="F:oxidoreductase activity, acting on paired donors, with incorporation or reduction of molecular oxygen"/>
    <property type="evidence" value="ECO:0007669"/>
    <property type="project" value="InterPro"/>
</dbReference>
<sequence>MYVGARFGMMSVKCCLTHIWAEFEISNCPETPFPLKFDQRALFLTSIGKIPLTFKRISTA</sequence>
<name>A0A7R9ILF0_9NEOP</name>
<evidence type="ECO:0000256" key="1">
    <source>
        <dbReference type="ARBA" id="ARBA00023033"/>
    </source>
</evidence>
<gene>
    <name evidence="2" type="ORF">TTEB3V08_LOCUS8479</name>
</gene>
<organism evidence="2">
    <name type="scientific">Timema tahoe</name>
    <dbReference type="NCBI Taxonomy" id="61484"/>
    <lineage>
        <taxon>Eukaryota</taxon>
        <taxon>Metazoa</taxon>
        <taxon>Ecdysozoa</taxon>
        <taxon>Arthropoda</taxon>
        <taxon>Hexapoda</taxon>
        <taxon>Insecta</taxon>
        <taxon>Pterygota</taxon>
        <taxon>Neoptera</taxon>
        <taxon>Polyneoptera</taxon>
        <taxon>Phasmatodea</taxon>
        <taxon>Timematodea</taxon>
        <taxon>Timematoidea</taxon>
        <taxon>Timematidae</taxon>
        <taxon>Timema</taxon>
    </lineage>
</organism>
<dbReference type="GO" id="GO:0020037">
    <property type="term" value="F:heme binding"/>
    <property type="evidence" value="ECO:0007669"/>
    <property type="project" value="InterPro"/>
</dbReference>
<keyword evidence="1" id="KW-0560">Oxidoreductase</keyword>
<dbReference type="GO" id="GO:0005506">
    <property type="term" value="F:iron ion binding"/>
    <property type="evidence" value="ECO:0007669"/>
    <property type="project" value="InterPro"/>
</dbReference>
<keyword evidence="1" id="KW-0503">Monooxygenase</keyword>
<dbReference type="AlphaFoldDB" id="A0A7R9ILF0"/>
<evidence type="ECO:0000313" key="2">
    <source>
        <dbReference type="EMBL" id="CAD7460551.1"/>
    </source>
</evidence>
<dbReference type="SUPFAM" id="SSF48264">
    <property type="entry name" value="Cytochrome P450"/>
    <property type="match status" value="1"/>
</dbReference>
<dbReference type="EMBL" id="OE003803">
    <property type="protein sequence ID" value="CAD7460551.1"/>
    <property type="molecule type" value="Genomic_DNA"/>
</dbReference>
<protein>
    <recommendedName>
        <fullName evidence="3">Cytochrome P450</fullName>
    </recommendedName>
</protein>
<reference evidence="2" key="1">
    <citation type="submission" date="2020-11" db="EMBL/GenBank/DDBJ databases">
        <authorList>
            <person name="Tran Van P."/>
        </authorList>
    </citation>
    <scope>NUCLEOTIDE SEQUENCE</scope>
</reference>
<dbReference type="GO" id="GO:0004497">
    <property type="term" value="F:monooxygenase activity"/>
    <property type="evidence" value="ECO:0007669"/>
    <property type="project" value="UniProtKB-KW"/>
</dbReference>
<evidence type="ECO:0008006" key="3">
    <source>
        <dbReference type="Google" id="ProtNLM"/>
    </source>
</evidence>